<dbReference type="KEGG" id="ril:CRIB_2147"/>
<evidence type="ECO:0000259" key="1">
    <source>
        <dbReference type="Pfam" id="PF13482"/>
    </source>
</evidence>
<dbReference type="EMBL" id="LN555523">
    <property type="protein sequence ID" value="CED94750.1"/>
    <property type="molecule type" value="Genomic_DNA"/>
</dbReference>
<dbReference type="Pfam" id="PF13482">
    <property type="entry name" value="RNase_H_2"/>
    <property type="match status" value="1"/>
</dbReference>
<protein>
    <submittedName>
        <fullName evidence="2">Exonuclease-like protein</fullName>
    </submittedName>
</protein>
<dbReference type="RefSeq" id="WP_180702247.1">
    <property type="nucleotide sequence ID" value="NZ_LN555523.1"/>
</dbReference>
<reference evidence="2 3" key="1">
    <citation type="submission" date="2014-04" db="EMBL/GenBank/DDBJ databases">
        <authorList>
            <person name="Hornung B.V."/>
        </authorList>
    </citation>
    <scope>NUCLEOTIDE SEQUENCE [LARGE SCALE GENOMIC DNA]</scope>
    <source>
        <strain evidence="2 3">CRIB</strain>
    </source>
</reference>
<dbReference type="SUPFAM" id="SSF53098">
    <property type="entry name" value="Ribonuclease H-like"/>
    <property type="match status" value="1"/>
</dbReference>
<sequence>MEVITKTLDELIDIPPNHFVFDIETTGLNSNYCKVILIGILFNQDNKTVIKQFFANTEDDEKELLLTFINTIKNYQNHITFNGLTFDIPFLNTRLKKHNIDFYLSKNDDIDILKLIRPFKEKLSLSDCKLKTIEKYLGIHREDTISGKESIDLYKDYSVNQNIDLKEKILLHNYEDIYYLGVIFKIKDILKHKLNVLCIATNNLSLELVPGSFKISKNILSIIYNTFEGNVFNINIYNDSYSIISDEKNLILNVSLDKGRDSNNNTILFYNLYKIIPLKFNDSFLEDNIYSLCNYLIKKELSSL</sequence>
<accession>A0A1V1I3G5</accession>
<dbReference type="AlphaFoldDB" id="A0A1V1I3G5"/>
<proteinExistence type="predicted"/>
<keyword evidence="2" id="KW-0269">Exonuclease</keyword>
<dbReference type="InterPro" id="IPR012337">
    <property type="entry name" value="RNaseH-like_sf"/>
</dbReference>
<gene>
    <name evidence="2" type="ORF">CRIB_2147</name>
</gene>
<keyword evidence="3" id="KW-1185">Reference proteome</keyword>
<dbReference type="Gene3D" id="3.30.420.10">
    <property type="entry name" value="Ribonuclease H-like superfamily/Ribonuclease H"/>
    <property type="match status" value="1"/>
</dbReference>
<organism evidence="2 3">
    <name type="scientific">Romboutsia ilealis</name>
    <dbReference type="NCBI Taxonomy" id="1115758"/>
    <lineage>
        <taxon>Bacteria</taxon>
        <taxon>Bacillati</taxon>
        <taxon>Bacillota</taxon>
        <taxon>Clostridia</taxon>
        <taxon>Peptostreptococcales</taxon>
        <taxon>Peptostreptococcaceae</taxon>
        <taxon>Romboutsia</taxon>
    </lineage>
</organism>
<dbReference type="GO" id="GO:0003676">
    <property type="term" value="F:nucleic acid binding"/>
    <property type="evidence" value="ECO:0007669"/>
    <property type="project" value="InterPro"/>
</dbReference>
<dbReference type="PANTHER" id="PTHR38462">
    <property type="entry name" value="EXONUCLEASE-LIKE PROTEIN"/>
    <property type="match status" value="1"/>
</dbReference>
<evidence type="ECO:0000313" key="2">
    <source>
        <dbReference type="EMBL" id="CED94750.1"/>
    </source>
</evidence>
<dbReference type="PANTHER" id="PTHR38462:SF1">
    <property type="entry name" value="YPRB RIBONUCLEASE H-LIKE DOMAIN-CONTAINING PROTEIN"/>
    <property type="match status" value="1"/>
</dbReference>
<feature type="domain" description="YprB ribonuclease H-like" evidence="1">
    <location>
        <begin position="21"/>
        <end position="180"/>
    </location>
</feature>
<keyword evidence="2" id="KW-0540">Nuclease</keyword>
<dbReference type="InterPro" id="IPR036397">
    <property type="entry name" value="RNaseH_sf"/>
</dbReference>
<dbReference type="InterPro" id="IPR038720">
    <property type="entry name" value="YprB_RNase_H-like_dom"/>
</dbReference>
<evidence type="ECO:0000313" key="3">
    <source>
        <dbReference type="Proteomes" id="UP000245622"/>
    </source>
</evidence>
<dbReference type="Proteomes" id="UP000245622">
    <property type="component" value="Chromosome 1"/>
</dbReference>
<dbReference type="GeneID" id="82206175"/>
<name>A0A1V1I3G5_9FIRM</name>
<dbReference type="GO" id="GO:0004527">
    <property type="term" value="F:exonuclease activity"/>
    <property type="evidence" value="ECO:0007669"/>
    <property type="project" value="UniProtKB-KW"/>
</dbReference>
<keyword evidence="2" id="KW-0378">Hydrolase</keyword>